<organism evidence="1 2">
    <name type="scientific">Bradyrhizobium yuanmingense</name>
    <dbReference type="NCBI Taxonomy" id="108015"/>
    <lineage>
        <taxon>Bacteria</taxon>
        <taxon>Pseudomonadati</taxon>
        <taxon>Pseudomonadota</taxon>
        <taxon>Alphaproteobacteria</taxon>
        <taxon>Hyphomicrobiales</taxon>
        <taxon>Nitrobacteraceae</taxon>
        <taxon>Bradyrhizobium</taxon>
    </lineage>
</organism>
<evidence type="ECO:0000313" key="2">
    <source>
        <dbReference type="Proteomes" id="UP001565474"/>
    </source>
</evidence>
<keyword evidence="2" id="KW-1185">Reference proteome</keyword>
<comment type="caution">
    <text evidence="1">The sequence shown here is derived from an EMBL/GenBank/DDBJ whole genome shotgun (WGS) entry which is preliminary data.</text>
</comment>
<accession>A0ABV4GKM0</accession>
<gene>
    <name evidence="1" type="ORF">ABH992_004896</name>
</gene>
<reference evidence="1 2" key="1">
    <citation type="submission" date="2024-07" db="EMBL/GenBank/DDBJ databases">
        <title>Genomic Encyclopedia of Type Strains, Phase V (KMG-V): Genome sequencing to study the core and pangenomes of soil and plant-associated prokaryotes.</title>
        <authorList>
            <person name="Whitman W."/>
        </authorList>
    </citation>
    <scope>NUCLEOTIDE SEQUENCE [LARGE SCALE GENOMIC DNA]</scope>
    <source>
        <strain evidence="1 2">USDA 222</strain>
    </source>
</reference>
<protein>
    <submittedName>
        <fullName evidence="1">Uncharacterized protein</fullName>
    </submittedName>
</protein>
<evidence type="ECO:0000313" key="1">
    <source>
        <dbReference type="EMBL" id="MEY9472497.1"/>
    </source>
</evidence>
<proteinExistence type="predicted"/>
<name>A0ABV4GKM0_9BRAD</name>
<dbReference type="Proteomes" id="UP001565474">
    <property type="component" value="Unassembled WGS sequence"/>
</dbReference>
<sequence>MAFRAVDAARDQRVLHQGDDVAVLCMDNRHGAEMGATRERVVELVVVHHQRALVGHEMLEGVDAVGFDHNLHIVMDLLRP</sequence>
<dbReference type="EMBL" id="JBGBZN010000002">
    <property type="protein sequence ID" value="MEY9472497.1"/>
    <property type="molecule type" value="Genomic_DNA"/>
</dbReference>